<dbReference type="AlphaFoldDB" id="A0A4U5PBI4"/>
<feature type="transmembrane region" description="Helical" evidence="5">
    <location>
        <begin position="60"/>
        <end position="84"/>
    </location>
</feature>
<evidence type="ECO:0000256" key="4">
    <source>
        <dbReference type="ARBA" id="ARBA00023136"/>
    </source>
</evidence>
<sequence length="229" mass="25171">MTWKENFVTLYNESTEERGPRKMALKCLDPFTSCKRFSDSLLGFFPIVSWLPQYRVKQNLFYDISSGVTVGIFMIPQGIAFSALARIPPVYGLYTAFFPIFFFQFFGTSPFLSVGPSALLALMSGVAKERLLEDPAYAHLSDIQVVRTITFAYALVEILTGVLRLDFLIAFVSDQLVDGYVVASSAHVLTSQLGHVLGYSVLSHNAFGDSSSASTVLSSASSTQTLRPS</sequence>
<evidence type="ECO:0000313" key="8">
    <source>
        <dbReference type="Proteomes" id="UP000298663"/>
    </source>
</evidence>
<feature type="domain" description="SLC26A/SulP transporter" evidence="6">
    <location>
        <begin position="61"/>
        <end position="206"/>
    </location>
</feature>
<accession>A0A4U5PBI4</accession>
<keyword evidence="8" id="KW-1185">Reference proteome</keyword>
<comment type="subcellular location">
    <subcellularLocation>
        <location evidence="1">Membrane</location>
        <topology evidence="1">Multi-pass membrane protein</topology>
    </subcellularLocation>
</comment>
<reference evidence="7 8" key="1">
    <citation type="journal article" date="2015" name="Genome Biol.">
        <title>Comparative genomics of Steinernema reveals deeply conserved gene regulatory networks.</title>
        <authorList>
            <person name="Dillman A.R."/>
            <person name="Macchietto M."/>
            <person name="Porter C.F."/>
            <person name="Rogers A."/>
            <person name="Williams B."/>
            <person name="Antoshechkin I."/>
            <person name="Lee M.M."/>
            <person name="Goodwin Z."/>
            <person name="Lu X."/>
            <person name="Lewis E.E."/>
            <person name="Goodrich-Blair H."/>
            <person name="Stock S.P."/>
            <person name="Adams B.J."/>
            <person name="Sternberg P.W."/>
            <person name="Mortazavi A."/>
        </authorList>
    </citation>
    <scope>NUCLEOTIDE SEQUENCE [LARGE SCALE GENOMIC DNA]</scope>
    <source>
        <strain evidence="7 8">ALL</strain>
    </source>
</reference>
<dbReference type="InterPro" id="IPR001902">
    <property type="entry name" value="SLC26A/SulP_fam"/>
</dbReference>
<dbReference type="GO" id="GO:0055085">
    <property type="term" value="P:transmembrane transport"/>
    <property type="evidence" value="ECO:0007669"/>
    <property type="project" value="InterPro"/>
</dbReference>
<dbReference type="Proteomes" id="UP000298663">
    <property type="component" value="Unassembled WGS sequence"/>
</dbReference>
<evidence type="ECO:0000313" key="7">
    <source>
        <dbReference type="EMBL" id="TKR93688.1"/>
    </source>
</evidence>
<keyword evidence="3 5" id="KW-1133">Transmembrane helix</keyword>
<dbReference type="Pfam" id="PF00916">
    <property type="entry name" value="Sulfate_transp"/>
    <property type="match status" value="1"/>
</dbReference>
<dbReference type="InterPro" id="IPR011547">
    <property type="entry name" value="SLC26A/SulP_dom"/>
</dbReference>
<dbReference type="OrthoDB" id="5847125at2759"/>
<evidence type="ECO:0000256" key="1">
    <source>
        <dbReference type="ARBA" id="ARBA00004141"/>
    </source>
</evidence>
<keyword evidence="2 5" id="KW-0812">Transmembrane</keyword>
<comment type="caution">
    <text evidence="7">The sequence shown here is derived from an EMBL/GenBank/DDBJ whole genome shotgun (WGS) entry which is preliminary data.</text>
</comment>
<proteinExistence type="predicted"/>
<evidence type="ECO:0000256" key="2">
    <source>
        <dbReference type="ARBA" id="ARBA00022692"/>
    </source>
</evidence>
<evidence type="ECO:0000256" key="5">
    <source>
        <dbReference type="SAM" id="Phobius"/>
    </source>
</evidence>
<dbReference type="STRING" id="34508.A0A4U5PBI4"/>
<reference evidence="7 8" key="2">
    <citation type="journal article" date="2019" name="G3 (Bethesda)">
        <title>Hybrid Assembly of the Genome of the Entomopathogenic Nematode Steinernema carpocapsae Identifies the X-Chromosome.</title>
        <authorList>
            <person name="Serra L."/>
            <person name="Macchietto M."/>
            <person name="Macias-Munoz A."/>
            <person name="McGill C.J."/>
            <person name="Rodriguez I.M."/>
            <person name="Rodriguez B."/>
            <person name="Murad R."/>
            <person name="Mortazavi A."/>
        </authorList>
    </citation>
    <scope>NUCLEOTIDE SEQUENCE [LARGE SCALE GENOMIC DNA]</scope>
    <source>
        <strain evidence="7 8">ALL</strain>
    </source>
</reference>
<gene>
    <name evidence="7" type="ORF">L596_008098</name>
</gene>
<keyword evidence="4 5" id="KW-0472">Membrane</keyword>
<dbReference type="EMBL" id="AZBU02000002">
    <property type="protein sequence ID" value="TKR93688.1"/>
    <property type="molecule type" value="Genomic_DNA"/>
</dbReference>
<dbReference type="GO" id="GO:0016020">
    <property type="term" value="C:membrane"/>
    <property type="evidence" value="ECO:0007669"/>
    <property type="project" value="UniProtKB-SubCell"/>
</dbReference>
<name>A0A4U5PBI4_STECR</name>
<evidence type="ECO:0000259" key="6">
    <source>
        <dbReference type="Pfam" id="PF00916"/>
    </source>
</evidence>
<organism evidence="7 8">
    <name type="scientific">Steinernema carpocapsae</name>
    <name type="common">Entomopathogenic nematode</name>
    <dbReference type="NCBI Taxonomy" id="34508"/>
    <lineage>
        <taxon>Eukaryota</taxon>
        <taxon>Metazoa</taxon>
        <taxon>Ecdysozoa</taxon>
        <taxon>Nematoda</taxon>
        <taxon>Chromadorea</taxon>
        <taxon>Rhabditida</taxon>
        <taxon>Tylenchina</taxon>
        <taxon>Panagrolaimomorpha</taxon>
        <taxon>Strongyloidoidea</taxon>
        <taxon>Steinernematidae</taxon>
        <taxon>Steinernema</taxon>
    </lineage>
</organism>
<protein>
    <recommendedName>
        <fullName evidence="6">SLC26A/SulP transporter domain-containing protein</fullName>
    </recommendedName>
</protein>
<feature type="transmembrane region" description="Helical" evidence="5">
    <location>
        <begin position="96"/>
        <end position="122"/>
    </location>
</feature>
<evidence type="ECO:0000256" key="3">
    <source>
        <dbReference type="ARBA" id="ARBA00022989"/>
    </source>
</evidence>
<dbReference type="PANTHER" id="PTHR11814">
    <property type="entry name" value="SULFATE TRANSPORTER"/>
    <property type="match status" value="1"/>
</dbReference>